<dbReference type="GO" id="GO:0009873">
    <property type="term" value="P:ethylene-activated signaling pathway"/>
    <property type="evidence" value="ECO:0007669"/>
    <property type="project" value="UniProtKB-KW"/>
</dbReference>
<keyword evidence="7" id="KW-0539">Nucleus</keyword>
<evidence type="ECO:0000256" key="1">
    <source>
        <dbReference type="ARBA" id="ARBA00004123"/>
    </source>
</evidence>
<protein>
    <submittedName>
        <fullName evidence="11">Ethylene-responsive transcription factor ERF057</fullName>
    </submittedName>
</protein>
<dbReference type="Pfam" id="PF00847">
    <property type="entry name" value="AP2"/>
    <property type="match status" value="1"/>
</dbReference>
<evidence type="ECO:0000256" key="4">
    <source>
        <dbReference type="ARBA" id="ARBA00023125"/>
    </source>
</evidence>
<evidence type="ECO:0000313" key="11">
    <source>
        <dbReference type="EMBL" id="PKA59477.1"/>
    </source>
</evidence>
<evidence type="ECO:0000256" key="8">
    <source>
        <dbReference type="ARBA" id="ARBA00024343"/>
    </source>
</evidence>
<dbReference type="CDD" id="cd00018">
    <property type="entry name" value="AP2"/>
    <property type="match status" value="1"/>
</dbReference>
<dbReference type="EMBL" id="KZ451948">
    <property type="protein sequence ID" value="PKA59477.1"/>
    <property type="molecule type" value="Genomic_DNA"/>
</dbReference>
<keyword evidence="5" id="KW-0010">Activator</keyword>
<feature type="compositionally biased region" description="Pro residues" evidence="9">
    <location>
        <begin position="41"/>
        <end position="58"/>
    </location>
</feature>
<dbReference type="InterPro" id="IPR016177">
    <property type="entry name" value="DNA-bd_dom_sf"/>
</dbReference>
<evidence type="ECO:0000313" key="12">
    <source>
        <dbReference type="Proteomes" id="UP000236161"/>
    </source>
</evidence>
<keyword evidence="3" id="KW-0805">Transcription regulation</keyword>
<proteinExistence type="inferred from homology"/>
<dbReference type="GO" id="GO:0000976">
    <property type="term" value="F:transcription cis-regulatory region binding"/>
    <property type="evidence" value="ECO:0007669"/>
    <property type="project" value="UniProtKB-ARBA"/>
</dbReference>
<dbReference type="InterPro" id="IPR051758">
    <property type="entry name" value="ERF/AP2-like"/>
</dbReference>
<gene>
    <name evidence="11" type="primary">ERF057</name>
    <name evidence="11" type="ORF">AXF42_Ash016501</name>
</gene>
<dbReference type="SMART" id="SM00380">
    <property type="entry name" value="AP2"/>
    <property type="match status" value="1"/>
</dbReference>
<evidence type="ECO:0000256" key="9">
    <source>
        <dbReference type="SAM" id="MobiDB-lite"/>
    </source>
</evidence>
<dbReference type="PROSITE" id="PS51032">
    <property type="entry name" value="AP2_ERF"/>
    <property type="match status" value="1"/>
</dbReference>
<dbReference type="AlphaFoldDB" id="A0A2I0AVB1"/>
<dbReference type="STRING" id="1088818.A0A2I0AVB1"/>
<evidence type="ECO:0000256" key="3">
    <source>
        <dbReference type="ARBA" id="ARBA00023015"/>
    </source>
</evidence>
<feature type="domain" description="AP2/ERF" evidence="10">
    <location>
        <begin position="129"/>
        <end position="186"/>
    </location>
</feature>
<keyword evidence="2" id="KW-0936">Ethylene signaling pathway</keyword>
<name>A0A2I0AVB1_9ASPA</name>
<evidence type="ECO:0000256" key="6">
    <source>
        <dbReference type="ARBA" id="ARBA00023163"/>
    </source>
</evidence>
<organism evidence="11 12">
    <name type="scientific">Apostasia shenzhenica</name>
    <dbReference type="NCBI Taxonomy" id="1088818"/>
    <lineage>
        <taxon>Eukaryota</taxon>
        <taxon>Viridiplantae</taxon>
        <taxon>Streptophyta</taxon>
        <taxon>Embryophyta</taxon>
        <taxon>Tracheophyta</taxon>
        <taxon>Spermatophyta</taxon>
        <taxon>Magnoliopsida</taxon>
        <taxon>Liliopsida</taxon>
        <taxon>Asparagales</taxon>
        <taxon>Orchidaceae</taxon>
        <taxon>Apostasioideae</taxon>
        <taxon>Apostasia</taxon>
    </lineage>
</organism>
<feature type="region of interest" description="Disordered" evidence="9">
    <location>
        <begin position="34"/>
        <end position="58"/>
    </location>
</feature>
<feature type="compositionally biased region" description="Low complexity" evidence="9">
    <location>
        <begin position="248"/>
        <end position="262"/>
    </location>
</feature>
<comment type="similarity">
    <text evidence="8">Belongs to the AP2/ERF transcription factor family. ERF subfamily.</text>
</comment>
<evidence type="ECO:0000256" key="5">
    <source>
        <dbReference type="ARBA" id="ARBA00023159"/>
    </source>
</evidence>
<keyword evidence="12" id="KW-1185">Reference proteome</keyword>
<sequence>MAAALDFHNSCLLHSSISPSEEELMQALQPFVRSASSSFSPPSPSPSPSSYPPPMTSVPYSSPPLSCPSYFPPIQTPLPEGLVPNFGQIEAMFHFQQQQRQSVLGLRPLPMKHTAAAVPHPATGKPAKLYRGVRQRHWGKWVAEIRLPRGRSRLWLGTFDTAKEAAQAYDQAAFRLRGDSARLNFPDLRRSGSLDDVNLLHPSVEAKLRSICDNLAKLPPKKLSGRSAAKPADVVDAAVSLSENKPDSSSTEVEVSSSSSCSPASGMEQLDFTEAPWDESESFVLRKYPSWEIDWESILS</sequence>
<dbReference type="GO" id="GO:0003700">
    <property type="term" value="F:DNA-binding transcription factor activity"/>
    <property type="evidence" value="ECO:0007669"/>
    <property type="project" value="InterPro"/>
</dbReference>
<dbReference type="GO" id="GO:0005634">
    <property type="term" value="C:nucleus"/>
    <property type="evidence" value="ECO:0007669"/>
    <property type="project" value="UniProtKB-SubCell"/>
</dbReference>
<evidence type="ECO:0000259" key="10">
    <source>
        <dbReference type="PROSITE" id="PS51032"/>
    </source>
</evidence>
<dbReference type="PRINTS" id="PR00367">
    <property type="entry name" value="ETHRSPELEMNT"/>
</dbReference>
<evidence type="ECO:0000256" key="2">
    <source>
        <dbReference type="ARBA" id="ARBA00022745"/>
    </source>
</evidence>
<keyword evidence="4" id="KW-0238">DNA-binding</keyword>
<dbReference type="FunFam" id="3.30.730.10:FF:000001">
    <property type="entry name" value="Ethylene-responsive transcription factor 2"/>
    <property type="match status" value="1"/>
</dbReference>
<dbReference type="SUPFAM" id="SSF54171">
    <property type="entry name" value="DNA-binding domain"/>
    <property type="match status" value="1"/>
</dbReference>
<reference evidence="11 12" key="1">
    <citation type="journal article" date="2017" name="Nature">
        <title>The Apostasia genome and the evolution of orchids.</title>
        <authorList>
            <person name="Zhang G.Q."/>
            <person name="Liu K.W."/>
            <person name="Li Z."/>
            <person name="Lohaus R."/>
            <person name="Hsiao Y.Y."/>
            <person name="Niu S.C."/>
            <person name="Wang J.Y."/>
            <person name="Lin Y.C."/>
            <person name="Xu Q."/>
            <person name="Chen L.J."/>
            <person name="Yoshida K."/>
            <person name="Fujiwara S."/>
            <person name="Wang Z.W."/>
            <person name="Zhang Y.Q."/>
            <person name="Mitsuda N."/>
            <person name="Wang M."/>
            <person name="Liu G.H."/>
            <person name="Pecoraro L."/>
            <person name="Huang H.X."/>
            <person name="Xiao X.J."/>
            <person name="Lin M."/>
            <person name="Wu X.Y."/>
            <person name="Wu W.L."/>
            <person name="Chen Y.Y."/>
            <person name="Chang S.B."/>
            <person name="Sakamoto S."/>
            <person name="Ohme-Takagi M."/>
            <person name="Yagi M."/>
            <person name="Zeng S.J."/>
            <person name="Shen C.Y."/>
            <person name="Yeh C.M."/>
            <person name="Luo Y.B."/>
            <person name="Tsai W.C."/>
            <person name="Van de Peer Y."/>
            <person name="Liu Z.J."/>
        </authorList>
    </citation>
    <scope>NUCLEOTIDE SEQUENCE [LARGE SCALE GENOMIC DNA]</scope>
    <source>
        <strain evidence="12">cv. Shenzhen</strain>
        <tissue evidence="11">Stem</tissue>
    </source>
</reference>
<feature type="region of interest" description="Disordered" evidence="9">
    <location>
        <begin position="241"/>
        <end position="274"/>
    </location>
</feature>
<dbReference type="Gene3D" id="3.30.730.10">
    <property type="entry name" value="AP2/ERF domain"/>
    <property type="match status" value="1"/>
</dbReference>
<dbReference type="InterPro" id="IPR036955">
    <property type="entry name" value="AP2/ERF_dom_sf"/>
</dbReference>
<accession>A0A2I0AVB1</accession>
<keyword evidence="6" id="KW-0804">Transcription</keyword>
<dbReference type="InterPro" id="IPR001471">
    <property type="entry name" value="AP2/ERF_dom"/>
</dbReference>
<comment type="subcellular location">
    <subcellularLocation>
        <location evidence="1">Nucleus</location>
    </subcellularLocation>
</comment>
<dbReference type="PANTHER" id="PTHR31657:SF73">
    <property type="entry name" value="OS02G0752800 PROTEIN"/>
    <property type="match status" value="1"/>
</dbReference>
<dbReference type="OrthoDB" id="10038011at2759"/>
<dbReference type="PANTHER" id="PTHR31657">
    <property type="entry name" value="ETHYLENE-RESPONSIVE TRANSCRIPTION FACTOR ERF061"/>
    <property type="match status" value="1"/>
</dbReference>
<dbReference type="Proteomes" id="UP000236161">
    <property type="component" value="Unassembled WGS sequence"/>
</dbReference>
<evidence type="ECO:0000256" key="7">
    <source>
        <dbReference type="ARBA" id="ARBA00023242"/>
    </source>
</evidence>